<dbReference type="Gene3D" id="3.40.50.150">
    <property type="entry name" value="Vaccinia Virus protein VP39"/>
    <property type="match status" value="1"/>
</dbReference>
<dbReference type="EMBL" id="EU496867">
    <property type="protein sequence ID" value="ACA97850.1"/>
    <property type="molecule type" value="Genomic_DNA"/>
</dbReference>
<keyword evidence="1" id="KW-0489">Methyltransferase</keyword>
<evidence type="ECO:0000313" key="7">
    <source>
        <dbReference type="EMBL" id="ACA97850.1"/>
    </source>
</evidence>
<feature type="transmembrane region" description="Helical" evidence="5">
    <location>
        <begin position="159"/>
        <end position="178"/>
    </location>
</feature>
<feature type="transmembrane region" description="Helical" evidence="5">
    <location>
        <begin position="89"/>
        <end position="112"/>
    </location>
</feature>
<evidence type="ECO:0000256" key="1">
    <source>
        <dbReference type="ARBA" id="ARBA00022603"/>
    </source>
</evidence>
<dbReference type="SUPFAM" id="SSF53335">
    <property type="entry name" value="S-adenosyl-L-methionine-dependent methyltransferases"/>
    <property type="match status" value="1"/>
</dbReference>
<dbReference type="InterPro" id="IPR029063">
    <property type="entry name" value="SAM-dependent_MTases_sf"/>
</dbReference>
<feature type="transmembrane region" description="Helical" evidence="5">
    <location>
        <begin position="124"/>
        <end position="147"/>
    </location>
</feature>
<feature type="transmembrane region" description="Helical" evidence="5">
    <location>
        <begin position="62"/>
        <end position="82"/>
    </location>
</feature>
<dbReference type="InterPro" id="IPR020598">
    <property type="entry name" value="rRNA_Ade_methylase_Trfase_N"/>
</dbReference>
<feature type="transmembrane region" description="Helical" evidence="5">
    <location>
        <begin position="190"/>
        <end position="210"/>
    </location>
</feature>
<feature type="transmembrane region" description="Helical" evidence="5">
    <location>
        <begin position="24"/>
        <end position="42"/>
    </location>
</feature>
<keyword evidence="5" id="KW-1133">Transmembrane helix</keyword>
<evidence type="ECO:0000256" key="5">
    <source>
        <dbReference type="SAM" id="Phobius"/>
    </source>
</evidence>
<dbReference type="CDD" id="cd02440">
    <property type="entry name" value="AdoMet_MTases"/>
    <property type="match status" value="1"/>
</dbReference>
<keyword evidence="4" id="KW-0694">RNA-binding</keyword>
<accession>B1PVT5</accession>
<dbReference type="Pfam" id="PF00398">
    <property type="entry name" value="RrnaAD"/>
    <property type="match status" value="1"/>
</dbReference>
<keyword evidence="5" id="KW-0472">Membrane</keyword>
<feature type="domain" description="Ribosomal RNA adenine methylase transferase N-terminal" evidence="6">
    <location>
        <begin position="265"/>
        <end position="371"/>
    </location>
</feature>
<dbReference type="InterPro" id="IPR020596">
    <property type="entry name" value="rRNA_Ade_Mease_Trfase_CS"/>
</dbReference>
<evidence type="ECO:0000256" key="2">
    <source>
        <dbReference type="ARBA" id="ARBA00022679"/>
    </source>
</evidence>
<name>B1PVT5_9MOLU</name>
<evidence type="ECO:0000256" key="4">
    <source>
        <dbReference type="ARBA" id="ARBA00022884"/>
    </source>
</evidence>
<keyword evidence="3" id="KW-0949">S-adenosyl-L-methionine</keyword>
<dbReference type="AlphaFoldDB" id="B1PVT5"/>
<proteinExistence type="predicted"/>
<organism evidence="7">
    <name type="scientific">VK grapevine yellows phytoplasma type A</name>
    <dbReference type="NCBI Taxonomy" id="553238"/>
    <lineage>
        <taxon>Bacteria</taxon>
        <taxon>Bacillati</taxon>
        <taxon>Mycoplasmatota</taxon>
        <taxon>Mollicutes</taxon>
        <taxon>Acholeplasmatales</taxon>
        <taxon>Acholeplasmataceae</taxon>
        <taxon>Candidatus Phytoplasma</taxon>
        <taxon>16SrXII (Stolbur group)</taxon>
    </lineage>
</organism>
<evidence type="ECO:0000259" key="6">
    <source>
        <dbReference type="SMART" id="SM00650"/>
    </source>
</evidence>
<reference evidence="7" key="1">
    <citation type="submission" date="2008-02" db="EMBL/GenBank/DDBJ databases">
        <title>Discrimination of phytoplasma stolbur type A and B causing Bois Noir by real time PCR.</title>
        <authorList>
            <person name="Fahrentrapp J."/>
            <person name="Seibicke T."/>
            <person name="Peters F."/>
            <person name="Michl G."/>
            <person name="Breuer M."/>
        </authorList>
    </citation>
    <scope>NUCLEOTIDE SEQUENCE</scope>
</reference>
<evidence type="ECO:0000256" key="3">
    <source>
        <dbReference type="ARBA" id="ARBA00022691"/>
    </source>
</evidence>
<dbReference type="InterPro" id="IPR001737">
    <property type="entry name" value="KsgA/Erm"/>
</dbReference>
<dbReference type="SMART" id="SM00650">
    <property type="entry name" value="rADc"/>
    <property type="match status" value="1"/>
</dbReference>
<dbReference type="PANTHER" id="PTHR11727:SF7">
    <property type="entry name" value="DIMETHYLADENOSINE TRANSFERASE-RELATED"/>
    <property type="match status" value="1"/>
</dbReference>
<feature type="transmembrane region" description="Helical" evidence="5">
    <location>
        <begin position="217"/>
        <end position="235"/>
    </location>
</feature>
<sequence length="396" mass="45407">MKKLKLSKSAKTHFQKVSFAKQNALSIALVIISLITFIWGIVHSCLQTHLSGLSGFSYFRNIFNFTRQSVFLILIVALLAFTKYKTNKFYSLLSFIALINILIVGLVFKDFISDSNQAFISNNPIIAIMATYLQYILLPLFYGFYFWKKALLLLTWKKAWLVLIHPSLYFLTFLSQTPPFIIPNYQSSSLLPYFKIFLAFVFLTLALIGIKKIKIKFIYKMLMLFLVLFVASVIPRETSDWSHGRELILHPQQMGASFFPEPQETAQQMANLVFEKDQKLNDGEKILELGAGSGNVTKYLIKKFGVKNVIALEYDNHLCQVLRDKYKGLQVIEGDACNFIKLLQDKNVGIDKIKGIVSTLPLSVFTPEKLKELNDNLSKTIVDNEIKFLEYRLLPF</sequence>
<keyword evidence="5" id="KW-0812">Transmembrane</keyword>
<dbReference type="GO" id="GO:0003723">
    <property type="term" value="F:RNA binding"/>
    <property type="evidence" value="ECO:0007669"/>
    <property type="project" value="UniProtKB-KW"/>
</dbReference>
<keyword evidence="2 7" id="KW-0808">Transferase</keyword>
<dbReference type="PROSITE" id="PS01131">
    <property type="entry name" value="RRNA_A_DIMETH"/>
    <property type="match status" value="1"/>
</dbReference>
<protein>
    <submittedName>
        <fullName evidence="7">Putative dimethyladenosine transferase</fullName>
    </submittedName>
</protein>
<dbReference type="PANTHER" id="PTHR11727">
    <property type="entry name" value="DIMETHYLADENOSINE TRANSFERASE"/>
    <property type="match status" value="1"/>
</dbReference>
<dbReference type="GO" id="GO:0000179">
    <property type="term" value="F:rRNA (adenine-N6,N6-)-dimethyltransferase activity"/>
    <property type="evidence" value="ECO:0007669"/>
    <property type="project" value="InterPro"/>
</dbReference>